<accession>A0A8J8TS36</accession>
<name>A0A8J8TS36_9EURY</name>
<reference evidence="1" key="1">
    <citation type="submission" date="2017-11" db="EMBL/GenBank/DDBJ databases">
        <authorList>
            <person name="Kajale S.C."/>
            <person name="Sharma A."/>
        </authorList>
    </citation>
    <scope>NUCLEOTIDE SEQUENCE</scope>
    <source>
        <strain evidence="1">LS1_42</strain>
    </source>
</reference>
<dbReference type="EMBL" id="PHNJ01000006">
    <property type="protein sequence ID" value="TYL38137.1"/>
    <property type="molecule type" value="Genomic_DNA"/>
</dbReference>
<dbReference type="AlphaFoldDB" id="A0A8J8TS36"/>
<keyword evidence="2" id="KW-1185">Reference proteome</keyword>
<comment type="caution">
    <text evidence="1">The sequence shown here is derived from an EMBL/GenBank/DDBJ whole genome shotgun (WGS) entry which is preliminary data.</text>
</comment>
<sequence>MGTTGLAGCTGSLPVVGGSDFDDVGDWLVAPELLDTEHYEVTTTSPAEVEEVAEYMGESDWEGYQEDFVDVDFANPHPDEVTRHIQTRGYDVIVGDFDAERVGSSLENDEFSAGRSYEGYQLYEGPNEATAHAVSDETVVTVRGREDPVETAQLVVDAAEGDAERYADRNQDFERLSDELSLGHLTFAGSHSRFEETDVETGRFEDQVARGLSIDISEDEADITIIAVFIDENAVIERDIEAYTEEGNDLDDWREVDYDIDGEIVTIEGTIRTRDL</sequence>
<evidence type="ECO:0000313" key="1">
    <source>
        <dbReference type="EMBL" id="TYL38137.1"/>
    </source>
</evidence>
<gene>
    <name evidence="1" type="ORF">CV102_13095</name>
</gene>
<dbReference type="Proteomes" id="UP000766904">
    <property type="component" value="Unassembled WGS sequence"/>
</dbReference>
<organism evidence="1 2">
    <name type="scientific">Natronococcus pandeyae</name>
    <dbReference type="NCBI Taxonomy" id="2055836"/>
    <lineage>
        <taxon>Archaea</taxon>
        <taxon>Methanobacteriati</taxon>
        <taxon>Methanobacteriota</taxon>
        <taxon>Stenosarchaea group</taxon>
        <taxon>Halobacteria</taxon>
        <taxon>Halobacteriales</taxon>
        <taxon>Natrialbaceae</taxon>
        <taxon>Natronococcus</taxon>
    </lineage>
</organism>
<proteinExistence type="predicted"/>
<evidence type="ECO:0000313" key="2">
    <source>
        <dbReference type="Proteomes" id="UP000766904"/>
    </source>
</evidence>
<protein>
    <submittedName>
        <fullName evidence="1">Uncharacterized protein</fullName>
    </submittedName>
</protein>